<dbReference type="GO" id="GO:0000785">
    <property type="term" value="C:chromatin"/>
    <property type="evidence" value="ECO:0007669"/>
    <property type="project" value="TreeGrafter"/>
</dbReference>
<dbReference type="GO" id="GO:0005634">
    <property type="term" value="C:nucleus"/>
    <property type="evidence" value="ECO:0007669"/>
    <property type="project" value="TreeGrafter"/>
</dbReference>
<evidence type="ECO:0000259" key="2">
    <source>
        <dbReference type="PROSITE" id="PS51184"/>
    </source>
</evidence>
<evidence type="ECO:0000313" key="4">
    <source>
        <dbReference type="Proteomes" id="UP000078397"/>
    </source>
</evidence>
<comment type="caution">
    <text evidence="3">The sequence shown here is derived from an EMBL/GenBank/DDBJ whole genome shotgun (WGS) entry which is preliminary data.</text>
</comment>
<evidence type="ECO:0000313" key="3">
    <source>
        <dbReference type="EMBL" id="OAQ66843.1"/>
    </source>
</evidence>
<feature type="compositionally biased region" description="Basic and acidic residues" evidence="1">
    <location>
        <begin position="567"/>
        <end position="578"/>
    </location>
</feature>
<dbReference type="GeneID" id="28856150"/>
<sequence length="598" mass="65764">MDTVGDRSSVLTSLVMGPTTNELRGDDDGRVSVAFATGDAHRYVASVEEVGMAGVDGLGVQGTDAREETDELVSGGPTSEQEPTDEVAGVVPEPMSLQTTDFVPQPPLLIEDEVRPADEDSANRLETAPRDDIIIEETGPLQKPPNAEDTISANEDIAASIQRTPPIAGDDRHTEEDSTTVTPTVLSNDETQTAPLSPEPHITPKAGDTGHQTTQPRELNNDGLAIKYDYDYVEGHRILRFKPTTEQWDDFPAVLAYARSLGAEGDGCFKVIIPDDLQDAPPEKPAQSLPANAYKVKLIRRTTFWQVSTVPSEGVFASSQEPGSEFSDSVDVALKHLKHLFRKHQNRQLRNIRYRVDVPAWTKTQRRLAGVPERSPIYPLKGDKLDHTKAVIPGIHTPYVYESSSSFGATFQIHAEDFRLASLNHLYKGRKIWIVIPATDVDVAERALGRGSSCSQFMRHRAEFFFPDKLEKLGIPYRIVDQRPGETIVILPDAYHEGFSCGYTIAEAKNYADPAWTTDSYQPCQASCRLATAIPAAFMRPLGEGEQRLDLCAAYGDGLSIPVPAEAPKKRDHEEVDAHGVATNGVEEQEAKRVRVYE</sequence>
<dbReference type="STRING" id="1380566.A0A179FP47"/>
<feature type="compositionally biased region" description="Polar residues" evidence="1">
    <location>
        <begin position="179"/>
        <end position="195"/>
    </location>
</feature>
<gene>
    <name evidence="3" type="ORF">VFPPC_14387</name>
</gene>
<dbReference type="AlphaFoldDB" id="A0A179FP47"/>
<dbReference type="OrthoDB" id="1678912at2759"/>
<feature type="domain" description="JmjC" evidence="2">
    <location>
        <begin position="360"/>
        <end position="528"/>
    </location>
</feature>
<feature type="region of interest" description="Disordered" evidence="1">
    <location>
        <begin position="165"/>
        <end position="218"/>
    </location>
</feature>
<reference evidence="3 4" key="1">
    <citation type="journal article" date="2016" name="PLoS Pathog.">
        <title>Biosynthesis of antibiotic leucinostatins in bio-control fungus Purpureocillium lilacinum and their inhibition on phytophthora revealed by genome mining.</title>
        <authorList>
            <person name="Wang G."/>
            <person name="Liu Z."/>
            <person name="Lin R."/>
            <person name="Li E."/>
            <person name="Mao Z."/>
            <person name="Ling J."/>
            <person name="Yang Y."/>
            <person name="Yin W.B."/>
            <person name="Xie B."/>
        </authorList>
    </citation>
    <scope>NUCLEOTIDE SEQUENCE [LARGE SCALE GENOMIC DNA]</scope>
    <source>
        <strain evidence="3">170</strain>
    </source>
</reference>
<evidence type="ECO:0000256" key="1">
    <source>
        <dbReference type="SAM" id="MobiDB-lite"/>
    </source>
</evidence>
<feature type="region of interest" description="Disordered" evidence="1">
    <location>
        <begin position="567"/>
        <end position="598"/>
    </location>
</feature>
<name>A0A179FP47_METCM</name>
<dbReference type="GO" id="GO:0010468">
    <property type="term" value="P:regulation of gene expression"/>
    <property type="evidence" value="ECO:0007669"/>
    <property type="project" value="TreeGrafter"/>
</dbReference>
<dbReference type="PANTHER" id="PTHR10694:SF7">
    <property type="entry name" value="[HISTONE H3]-TRIMETHYL-L-LYSINE(9) DEMETHYLASE"/>
    <property type="match status" value="1"/>
</dbReference>
<feature type="region of interest" description="Disordered" evidence="1">
    <location>
        <begin position="59"/>
        <end position="86"/>
    </location>
</feature>
<dbReference type="PANTHER" id="PTHR10694">
    <property type="entry name" value="LYSINE-SPECIFIC DEMETHYLASE"/>
    <property type="match status" value="1"/>
</dbReference>
<protein>
    <submittedName>
        <fullName evidence="3">Jumonji domain-containing 2D</fullName>
    </submittedName>
</protein>
<keyword evidence="4" id="KW-1185">Reference proteome</keyword>
<dbReference type="Gene3D" id="2.60.120.650">
    <property type="entry name" value="Cupin"/>
    <property type="match status" value="1"/>
</dbReference>
<dbReference type="Proteomes" id="UP000078397">
    <property type="component" value="Unassembled WGS sequence"/>
</dbReference>
<dbReference type="EMBL" id="LSBJ02000004">
    <property type="protein sequence ID" value="OAQ66843.1"/>
    <property type="molecule type" value="Genomic_DNA"/>
</dbReference>
<dbReference type="PROSITE" id="PS51184">
    <property type="entry name" value="JMJC"/>
    <property type="match status" value="1"/>
</dbReference>
<dbReference type="InterPro" id="IPR003347">
    <property type="entry name" value="JmjC_dom"/>
</dbReference>
<dbReference type="SUPFAM" id="SSF51197">
    <property type="entry name" value="Clavaminate synthase-like"/>
    <property type="match status" value="1"/>
</dbReference>
<dbReference type="Pfam" id="PF02373">
    <property type="entry name" value="JmjC"/>
    <property type="match status" value="1"/>
</dbReference>
<dbReference type="GO" id="GO:0051864">
    <property type="term" value="F:histone H3K36 demethylase activity"/>
    <property type="evidence" value="ECO:0007669"/>
    <property type="project" value="TreeGrafter"/>
</dbReference>
<dbReference type="RefSeq" id="XP_018143930.1">
    <property type="nucleotide sequence ID" value="XM_018292156.1"/>
</dbReference>
<feature type="compositionally biased region" description="Basic and acidic residues" evidence="1">
    <location>
        <begin position="589"/>
        <end position="598"/>
    </location>
</feature>
<organism evidence="3 4">
    <name type="scientific">Pochonia chlamydosporia 170</name>
    <dbReference type="NCBI Taxonomy" id="1380566"/>
    <lineage>
        <taxon>Eukaryota</taxon>
        <taxon>Fungi</taxon>
        <taxon>Dikarya</taxon>
        <taxon>Ascomycota</taxon>
        <taxon>Pezizomycotina</taxon>
        <taxon>Sordariomycetes</taxon>
        <taxon>Hypocreomycetidae</taxon>
        <taxon>Hypocreales</taxon>
        <taxon>Clavicipitaceae</taxon>
        <taxon>Pochonia</taxon>
    </lineage>
</organism>
<dbReference type="SMART" id="SM00558">
    <property type="entry name" value="JmjC"/>
    <property type="match status" value="1"/>
</dbReference>
<dbReference type="KEGG" id="pchm:VFPPC_14387"/>
<accession>A0A179FP47</accession>
<proteinExistence type="predicted"/>
<dbReference type="GO" id="GO:0032454">
    <property type="term" value="F:histone H3K9 demethylase activity"/>
    <property type="evidence" value="ECO:0007669"/>
    <property type="project" value="TreeGrafter"/>
</dbReference>